<reference evidence="2" key="1">
    <citation type="submission" date="2018-01" db="EMBL/GenBank/DDBJ databases">
        <title>An insight into the sialome of Amazonian anophelines.</title>
        <authorList>
            <person name="Ribeiro J.M."/>
            <person name="Scarpassa V."/>
            <person name="Calvo E."/>
        </authorList>
    </citation>
    <scope>NUCLEOTIDE SEQUENCE</scope>
    <source>
        <tissue evidence="2">Salivary glands</tissue>
    </source>
</reference>
<organism evidence="2">
    <name type="scientific">Anopheles marajoara</name>
    <dbReference type="NCBI Taxonomy" id="58244"/>
    <lineage>
        <taxon>Eukaryota</taxon>
        <taxon>Metazoa</taxon>
        <taxon>Ecdysozoa</taxon>
        <taxon>Arthropoda</taxon>
        <taxon>Hexapoda</taxon>
        <taxon>Insecta</taxon>
        <taxon>Pterygota</taxon>
        <taxon>Neoptera</taxon>
        <taxon>Endopterygota</taxon>
        <taxon>Diptera</taxon>
        <taxon>Nematocera</taxon>
        <taxon>Culicoidea</taxon>
        <taxon>Culicidae</taxon>
        <taxon>Anophelinae</taxon>
        <taxon>Anopheles</taxon>
    </lineage>
</organism>
<feature type="signal peptide" evidence="1">
    <location>
        <begin position="1"/>
        <end position="22"/>
    </location>
</feature>
<dbReference type="EMBL" id="GGFJ01014626">
    <property type="protein sequence ID" value="MBW63767.1"/>
    <property type="molecule type" value="Transcribed_RNA"/>
</dbReference>
<feature type="chain" id="PRO_5014863146" evidence="1">
    <location>
        <begin position="23"/>
        <end position="69"/>
    </location>
</feature>
<keyword evidence="1" id="KW-0732">Signal</keyword>
<accession>A0A2M4CEK1</accession>
<protein>
    <submittedName>
        <fullName evidence="2">Putative secreted protein</fullName>
    </submittedName>
</protein>
<evidence type="ECO:0000313" key="2">
    <source>
        <dbReference type="EMBL" id="MBW63767.1"/>
    </source>
</evidence>
<name>A0A2M4CEK1_9DIPT</name>
<dbReference type="AlphaFoldDB" id="A0A2M4CEK1"/>
<proteinExistence type="predicted"/>
<evidence type="ECO:0000256" key="1">
    <source>
        <dbReference type="SAM" id="SignalP"/>
    </source>
</evidence>
<sequence>MCVSLSLFLSCCYIYLYHLVSSHVDTQFAGSQTVRQTDRQGADNAREIFKLAKPSNLIKLSLNNFTSQG</sequence>